<dbReference type="AlphaFoldDB" id="A0AAU6WLX2"/>
<accession>A0AAU6WLX2</accession>
<gene>
    <name evidence="1" type="ORF">AAFP95_17955</name>
</gene>
<reference evidence="1 2" key="1">
    <citation type="submission" date="2024-04" db="EMBL/GenBank/DDBJ databases">
        <title>Genome sequencing and assembly of rice foliar adapted Chryseobacterium endophyticum OsEnb-ALM-A6.</title>
        <authorList>
            <person name="Kumar S."/>
            <person name="Javed M."/>
            <person name="Chouhan V."/>
            <person name="Charishma K."/>
            <person name="Patel A."/>
            <person name="Kumar M."/>
            <person name="Sahu K.P."/>
            <person name="Kumar A."/>
        </authorList>
    </citation>
    <scope>NUCLEOTIDE SEQUENCE [LARGE SCALE GENOMIC DNA]</scope>
    <source>
        <strain evidence="1 2">OsEnb-ALM-A6</strain>
    </source>
</reference>
<keyword evidence="2" id="KW-1185">Reference proteome</keyword>
<evidence type="ECO:0000313" key="2">
    <source>
        <dbReference type="Proteomes" id="UP001463665"/>
    </source>
</evidence>
<proteinExistence type="predicted"/>
<dbReference type="Proteomes" id="UP001463665">
    <property type="component" value="Chromosome"/>
</dbReference>
<evidence type="ECO:0000313" key="1">
    <source>
        <dbReference type="EMBL" id="XAO73588.1"/>
    </source>
</evidence>
<dbReference type="RefSeq" id="WP_345766022.1">
    <property type="nucleotide sequence ID" value="NZ_CP154834.1"/>
</dbReference>
<protein>
    <submittedName>
        <fullName evidence="1">Uncharacterized protein</fullName>
    </submittedName>
</protein>
<name>A0AAU6WLX2_9FLAO</name>
<dbReference type="EMBL" id="CP154834">
    <property type="protein sequence ID" value="XAO73588.1"/>
    <property type="molecule type" value="Genomic_DNA"/>
</dbReference>
<organism evidence="1 2">
    <name type="scientific">Chryseobacterium endophyticum</name>
    <dbReference type="NCBI Taxonomy" id="1854762"/>
    <lineage>
        <taxon>Bacteria</taxon>
        <taxon>Pseudomonadati</taxon>
        <taxon>Bacteroidota</taxon>
        <taxon>Flavobacteriia</taxon>
        <taxon>Flavobacteriales</taxon>
        <taxon>Weeksellaceae</taxon>
        <taxon>Chryseobacterium group</taxon>
        <taxon>Chryseobacterium</taxon>
    </lineage>
</organism>
<sequence>MPNFVKWDRPYNVIDFLEKLKLILIPYGFLAEFKNNNHFLEYGFEISCNLNLDQKIDNEYERFLFVIDREVKNIFENPALVDKNSISNKYSFPQEIRQACEQYLIYFSKFLEDYGIEISSALESKDDDTFFTIMPKNANEALSNIRNLLNFYLSLPDLQNLEIITKDYNDVSVQQLLSNIYHLKSQLFLAHAIIESKNATIESLKFSNFQKQTYIEKDLKNEEKTLDGLITIQEFEYGSFKFNLPEVFRRLKRKFTK</sequence>